<dbReference type="Proteomes" id="UP000216147">
    <property type="component" value="Unassembled WGS sequence"/>
</dbReference>
<gene>
    <name evidence="2" type="ORF">B7Y86_10145</name>
</gene>
<name>A0A258HIE5_9CAUL</name>
<dbReference type="PANTHER" id="PTHR30535:SF34">
    <property type="entry name" value="MOLYBDATE-BINDING PROTEIN MOLA"/>
    <property type="match status" value="1"/>
</dbReference>
<dbReference type="AlphaFoldDB" id="A0A258HIE5"/>
<dbReference type="EMBL" id="NCEQ01000008">
    <property type="protein sequence ID" value="OYX56374.1"/>
    <property type="molecule type" value="Genomic_DNA"/>
</dbReference>
<dbReference type="SUPFAM" id="SSF53807">
    <property type="entry name" value="Helical backbone' metal receptor"/>
    <property type="match status" value="1"/>
</dbReference>
<dbReference type="Gene3D" id="3.40.50.1980">
    <property type="entry name" value="Nitrogenase molybdenum iron protein domain"/>
    <property type="match status" value="2"/>
</dbReference>
<dbReference type="PANTHER" id="PTHR30535">
    <property type="entry name" value="VITAMIN B12-BINDING PROTEIN"/>
    <property type="match status" value="1"/>
</dbReference>
<accession>A0A258HIE5</accession>
<dbReference type="PROSITE" id="PS51257">
    <property type="entry name" value="PROKAR_LIPOPROTEIN"/>
    <property type="match status" value="1"/>
</dbReference>
<evidence type="ECO:0000313" key="3">
    <source>
        <dbReference type="Proteomes" id="UP000216147"/>
    </source>
</evidence>
<dbReference type="InterPro" id="IPR002491">
    <property type="entry name" value="ABC_transptr_periplasmic_BD"/>
</dbReference>
<reference evidence="2 3" key="1">
    <citation type="submission" date="2017-03" db="EMBL/GenBank/DDBJ databases">
        <title>Lifting the veil on microbial sulfur biogeochemistry in mining wastewaters.</title>
        <authorList>
            <person name="Kantor R.S."/>
            <person name="Colenbrander Nelson T."/>
            <person name="Marshall S."/>
            <person name="Bennett D."/>
            <person name="Apte S."/>
            <person name="Camacho D."/>
            <person name="Thomas B.C."/>
            <person name="Warren L.A."/>
            <person name="Banfield J.F."/>
        </authorList>
    </citation>
    <scope>NUCLEOTIDE SEQUENCE [LARGE SCALE GENOMIC DNA]</scope>
    <source>
        <strain evidence="2">32-68-21</strain>
    </source>
</reference>
<dbReference type="PROSITE" id="PS50983">
    <property type="entry name" value="FE_B12_PBP"/>
    <property type="match status" value="1"/>
</dbReference>
<dbReference type="Pfam" id="PF01497">
    <property type="entry name" value="Peripla_BP_2"/>
    <property type="match status" value="1"/>
</dbReference>
<evidence type="ECO:0000313" key="2">
    <source>
        <dbReference type="EMBL" id="OYX56374.1"/>
    </source>
</evidence>
<proteinExistence type="predicted"/>
<dbReference type="InterPro" id="IPR050902">
    <property type="entry name" value="ABC_Transporter_SBP"/>
</dbReference>
<sequence>MLDRRMMVMGGGLAMTVGCSVAPGPPAPVSTGRPQRIVSLNPCLDVILVRVADRAQIAALSHYARQDYGSTIADIARTLPFTHETAEEVIALRPDLVMTGRFSSLAMRNALDRLTIPTALFDVPETVAASLEQVQEVARLVGHPERGEALVAEIQAALAAAAPASGTRPVSALVFMPGGFASGPGTLMDEMMTRIGLTNAASRYGLQRTMNVPLEMVVADPPDILLSGEAYPGAPSRAERVMQHPALARVAGDMQRAVFPERLLFCGGPVLIQTAAALSRARDAALANQVGARQA</sequence>
<feature type="domain" description="Fe/B12 periplasmic-binding" evidence="1">
    <location>
        <begin position="36"/>
        <end position="295"/>
    </location>
</feature>
<evidence type="ECO:0000259" key="1">
    <source>
        <dbReference type="PROSITE" id="PS50983"/>
    </source>
</evidence>
<comment type="caution">
    <text evidence="2">The sequence shown here is derived from an EMBL/GenBank/DDBJ whole genome shotgun (WGS) entry which is preliminary data.</text>
</comment>
<dbReference type="GO" id="GO:0071281">
    <property type="term" value="P:cellular response to iron ion"/>
    <property type="evidence" value="ECO:0007669"/>
    <property type="project" value="TreeGrafter"/>
</dbReference>
<organism evidence="2 3">
    <name type="scientific">Brevundimonas subvibrioides</name>
    <dbReference type="NCBI Taxonomy" id="74313"/>
    <lineage>
        <taxon>Bacteria</taxon>
        <taxon>Pseudomonadati</taxon>
        <taxon>Pseudomonadota</taxon>
        <taxon>Alphaproteobacteria</taxon>
        <taxon>Caulobacterales</taxon>
        <taxon>Caulobacteraceae</taxon>
        <taxon>Brevundimonas</taxon>
    </lineage>
</organism>
<protein>
    <submittedName>
        <fullName evidence="2">ABC transporter substrate-binding protein</fullName>
    </submittedName>
</protein>